<reference evidence="2" key="1">
    <citation type="submission" date="2017-02" db="EMBL/GenBank/DDBJ databases">
        <title>Delineation of Paenibacillus larvae strains originating from foulbrood outbreaks.</title>
        <authorList>
            <person name="Beims H."/>
            <person name="Bunk B."/>
            <person name="Sproeer C."/>
            <person name="Mohr K.I."/>
            <person name="Pradella S."/>
            <person name="Guenther G."/>
            <person name="Rohde M."/>
            <person name="von der Ohe W."/>
            <person name="Steinert M."/>
        </authorList>
    </citation>
    <scope>NUCLEOTIDE SEQUENCE [LARGE SCALE GENOMIC DNA]</scope>
    <source>
        <strain evidence="2">Eric_III</strain>
        <plasmid evidence="2">Plasmid unnamed1</plasmid>
    </source>
</reference>
<protein>
    <submittedName>
        <fullName evidence="1">Conjugal transfer ATP-binding protein TraC</fullName>
    </submittedName>
</protein>
<dbReference type="Gene3D" id="1.10.8.730">
    <property type="match status" value="1"/>
</dbReference>
<dbReference type="Gene3D" id="3.40.50.300">
    <property type="entry name" value="P-loop containing nucleotide triphosphate hydrolases"/>
    <property type="match status" value="1"/>
</dbReference>
<proteinExistence type="predicted"/>
<name>A0A2L1U7D1_9BACL</name>
<dbReference type="EMBL" id="CP019656">
    <property type="protein sequence ID" value="AVF28836.1"/>
    <property type="molecule type" value="Genomic_DNA"/>
</dbReference>
<sequence length="649" mass="74274">MALAKLIPSRKINSIEKNKYDPSFLAKIQPQGGVKFADNFVKKGDGYETCIHLYEYPKYVDDKWLKSITTMNNVVCIIDVSTMDKSETTTNINKSLLEQTMRLSNEKKGTGQMDAVQSRDELINLYQQISQMGEVIKLVHVRLYAHAKTAPELEKKVADILTELESTGYKGTVFLNEQEYEWKSMFSTYTEQVSYLNHREGKGIPGITLAGGLPFHFSELNDPRGSYLGTTFTGGSVLFDLFHKDKKRRYYNAVLIGLMGAGKSTSTKKLLVDNAVRDNFIRGFDVTGEYEPLIKDMNGKIIALDGTDGLINSLQIYRSHIDENKDLTFAEVEYHSFLQHLSKVAIFYRYLAPQSSDADIMHFKKVLREFYESLGFLEKINTTGVTTLKNHEYPTYSDLLQYVQRELYEDIEQRRFRTNLSPDSKSRLEKIELVLDGIVNSYGHLFNGHTTIDDVTNEQIVFFSIKSLRSLEKEVFNAQFYNAFRMIWDNLIKIGEPQRKAIYQNGFDFDAVRRFLVLIDESHLVINPDNMLAVNALTEYAREARKYFGGLVFASQSIRDFVPEGTSSEVISKIKTLFELTQYKFIMQQDANSLETLRQVFQGQLSESELFEIPLLEQGRCILSINGVQNIMMTVEATVDELMLFEGGL</sequence>
<dbReference type="PANTHER" id="PTHR42957">
    <property type="entry name" value="HELICASE MJ1565-RELATED"/>
    <property type="match status" value="1"/>
</dbReference>
<dbReference type="PANTHER" id="PTHR42957:SF2">
    <property type="entry name" value="HELICASE HERA CENTRAL DOMAIN-CONTAINING PROTEIN"/>
    <property type="match status" value="1"/>
</dbReference>
<dbReference type="AlphaFoldDB" id="A0A2L1U7D1"/>
<keyword evidence="1" id="KW-0547">Nucleotide-binding</keyword>
<keyword evidence="1" id="KW-0067">ATP-binding</keyword>
<accession>A0A2L1U7D1</accession>
<dbReference type="InterPro" id="IPR027417">
    <property type="entry name" value="P-loop_NTPase"/>
</dbReference>
<dbReference type="GO" id="GO:0005524">
    <property type="term" value="F:ATP binding"/>
    <property type="evidence" value="ECO:0007669"/>
    <property type="project" value="UniProtKB-KW"/>
</dbReference>
<evidence type="ECO:0000313" key="2">
    <source>
        <dbReference type="Proteomes" id="UP000239833"/>
    </source>
</evidence>
<geneLocation type="plasmid" evidence="1">
    <name>unnamed1</name>
</geneLocation>
<organism evidence="1 2">
    <name type="scientific">Paenibacillus larvae subsp. larvae</name>
    <dbReference type="NCBI Taxonomy" id="147375"/>
    <lineage>
        <taxon>Bacteria</taxon>
        <taxon>Bacillati</taxon>
        <taxon>Bacillota</taxon>
        <taxon>Bacilli</taxon>
        <taxon>Bacillales</taxon>
        <taxon>Paenibacillaceae</taxon>
        <taxon>Paenibacillus</taxon>
    </lineage>
</organism>
<keyword evidence="1" id="KW-0614">Plasmid</keyword>
<dbReference type="Proteomes" id="UP000239833">
    <property type="component" value="Plasmid unnamed1"/>
</dbReference>
<evidence type="ECO:0000313" key="1">
    <source>
        <dbReference type="EMBL" id="AVF28836.1"/>
    </source>
</evidence>
<dbReference type="RefSeq" id="WP_238143004.1">
    <property type="nucleotide sequence ID" value="NZ_CP019656.1"/>
</dbReference>
<dbReference type="SUPFAM" id="SSF52540">
    <property type="entry name" value="P-loop containing nucleoside triphosphate hydrolases"/>
    <property type="match status" value="1"/>
</dbReference>
<gene>
    <name evidence="1" type="ORF">ERICIII_04832</name>
</gene>
<dbReference type="InterPro" id="IPR008571">
    <property type="entry name" value="HerA-like"/>
</dbReference>